<dbReference type="EMBL" id="DSQF01000020">
    <property type="protein sequence ID" value="HGZ43742.1"/>
    <property type="molecule type" value="Genomic_DNA"/>
</dbReference>
<evidence type="ECO:0000256" key="1">
    <source>
        <dbReference type="SAM" id="Phobius"/>
    </source>
</evidence>
<sequence>MRLPSLRGVLLRIFKPKNVFIMGVSVTGLGIMVVAKIFAWNLLLAFLLVLALFLVAAIVLLVKQLQEVKRAEQIEKTIHTQADRDIERSTPGQLKENQNLKADLIAAIEALKKTRSGKKGESVLSTLPWYMLMGPRAAGKSELMARSGLHFPLQDAARRGRSVKGIGGTRSFEWWLSQEAVVLDMGGRSFTAAAQFEDTDDWFSFLDVLRQQRPGKPLNGVIVAMPVDQLVDRPDAQIDQVAGGVRDRIQELVARLGVVFPVYVVFTKVDLLAGFAEFFEDLPAAERQQPWGATISVAAAQQRAAEEIFEEEFDLLLAGLADRRMQRLAAVPDPVQRARAFAFPAQLQRVRPGLERFLRGLFAPDPTQTDRALFRGFYLASTVQEGSPVDRVLEPQARQLGLAAAETPAPPRTTGAYFLNGLLTEVVFPDADLAATSRAEAGRRTWAQRVALGAFGLAYLATLFTLLMLAGLNGGLLRDTRRAAEAVARDVGESSKLMDKLQPLDRLRAKLETLQAYRRSVPWWRALGGYSGHGLVEPGVQLWADRAVESLAKPSVELMQRELARLVDAPSGEFADFYVLFRAWRLLQAPSQMDTADARLVARAMQRVLEQDVVSVPTDLRPSVPGLIERQVAFLALNRAATEAPARKYLPLDDAGLLARGKLALRERWDSKSFYRQLQAEAGAGLAPLGLAGLVKNVRVINTAMQVSGLFTLDAWRERVKPRVEWWRETTKRDYVLSDAFAGSPPDLAEDVTRLYAADYTAAWSAFLMSIGPEGGEGDPVRRIAAVLQTAKEKDSPVLEVLRAVGRQTLLGSESQVGLTQVRADFELLHAFFETPSREKQGQLLGRLQQAARSAGSLIGIKDKSARVDLSSKLEDQYLSKLRAAYDEVAALPPGSGISKLQEAASVQTARGWIEEAATPYAGLGGTAATVKLLELPISEVKGSIDVGTRKELSQLFASTVRAEFDLKLAGRYPFARTSSECSPFEFNEFFKSGGTFWNFYAANLQRYVNADGSQAPGGSLDAVPPEVLGFLRLAHRIRQAFYAADPGAAGFSFTVRTSQDQFVRPPGVNTPWVSFDVGGTPARYDMGPAIPRPLRWPGEDPQAGAALRVFVSGTNQAVTIREERVWGVFRLLEGRTSAISPQLVRARFQVQVPGGTMTVPYEIESEAPLNPFAPGFFRTD</sequence>
<feature type="domain" description="Type VI secretion system component TssM1 N-terminal" evidence="4">
    <location>
        <begin position="197"/>
        <end position="454"/>
    </location>
</feature>
<name>A0A832I2G6_UNCEI</name>
<organism evidence="5">
    <name type="scientific">Eiseniibacteriota bacterium</name>
    <dbReference type="NCBI Taxonomy" id="2212470"/>
    <lineage>
        <taxon>Bacteria</taxon>
        <taxon>Candidatus Eiseniibacteriota</taxon>
    </lineage>
</organism>
<evidence type="ECO:0000313" key="5">
    <source>
        <dbReference type="EMBL" id="HGZ43742.1"/>
    </source>
</evidence>
<reference evidence="5" key="1">
    <citation type="journal article" date="2020" name="mSystems">
        <title>Genome- and Community-Level Interaction Insights into Carbon Utilization and Element Cycling Functions of Hydrothermarchaeota in Hydrothermal Sediment.</title>
        <authorList>
            <person name="Zhou Z."/>
            <person name="Liu Y."/>
            <person name="Xu W."/>
            <person name="Pan J."/>
            <person name="Luo Z.H."/>
            <person name="Li M."/>
        </authorList>
    </citation>
    <scope>NUCLEOTIDE SEQUENCE [LARGE SCALE GENOMIC DNA]</scope>
    <source>
        <strain evidence="5">SpSt-381</strain>
    </source>
</reference>
<dbReference type="InterPro" id="IPR017731">
    <property type="entry name" value="TssM1-like"/>
</dbReference>
<dbReference type="PANTHER" id="PTHR36153:SF1">
    <property type="entry name" value="TYPE VI SECRETION SYSTEM COMPONENT TSSM1"/>
    <property type="match status" value="1"/>
</dbReference>
<proteinExistence type="predicted"/>
<dbReference type="PANTHER" id="PTHR36153">
    <property type="entry name" value="INNER MEMBRANE PROTEIN-RELATED"/>
    <property type="match status" value="1"/>
</dbReference>
<dbReference type="InterPro" id="IPR009612">
    <property type="entry name" value="IcmF-rel"/>
</dbReference>
<gene>
    <name evidence="5" type="primary">tssM</name>
    <name evidence="5" type="ORF">ENR23_10025</name>
</gene>
<keyword evidence="1" id="KW-0812">Transmembrane</keyword>
<evidence type="ECO:0000259" key="2">
    <source>
        <dbReference type="Pfam" id="PF06744"/>
    </source>
</evidence>
<keyword evidence="1" id="KW-1133">Transmembrane helix</keyword>
<protein>
    <submittedName>
        <fullName evidence="5">Type VI secretion system membrane subunit TssM</fullName>
    </submittedName>
</protein>
<feature type="transmembrane region" description="Helical" evidence="1">
    <location>
        <begin position="20"/>
        <end position="38"/>
    </location>
</feature>
<dbReference type="AlphaFoldDB" id="A0A832I2G6"/>
<comment type="caution">
    <text evidence="5">The sequence shown here is derived from an EMBL/GenBank/DDBJ whole genome shotgun (WGS) entry which is preliminary data.</text>
</comment>
<dbReference type="Pfam" id="PF14331">
    <property type="entry name" value="IcmF-related_N"/>
    <property type="match status" value="1"/>
</dbReference>
<feature type="domain" description="IcmF-related" evidence="3">
    <location>
        <begin position="501"/>
        <end position="809"/>
    </location>
</feature>
<dbReference type="NCBIfam" id="TIGR03348">
    <property type="entry name" value="VI_IcmF"/>
    <property type="match status" value="1"/>
</dbReference>
<evidence type="ECO:0000259" key="4">
    <source>
        <dbReference type="Pfam" id="PF14331"/>
    </source>
</evidence>
<dbReference type="Pfam" id="PF06744">
    <property type="entry name" value="IcmF_C"/>
    <property type="match status" value="1"/>
</dbReference>
<dbReference type="InterPro" id="IPR025743">
    <property type="entry name" value="TssM1_N"/>
</dbReference>
<feature type="transmembrane region" description="Helical" evidence="1">
    <location>
        <begin position="450"/>
        <end position="472"/>
    </location>
</feature>
<feature type="domain" description="Type VI secretion system IcmF C-terminal" evidence="2">
    <location>
        <begin position="1074"/>
        <end position="1167"/>
    </location>
</feature>
<feature type="transmembrane region" description="Helical" evidence="1">
    <location>
        <begin position="44"/>
        <end position="62"/>
    </location>
</feature>
<dbReference type="Pfam" id="PF06761">
    <property type="entry name" value="IcmF-related"/>
    <property type="match status" value="1"/>
</dbReference>
<keyword evidence="1" id="KW-0472">Membrane</keyword>
<dbReference type="InterPro" id="IPR010623">
    <property type="entry name" value="IcmF_C"/>
</dbReference>
<dbReference type="InterPro" id="IPR053156">
    <property type="entry name" value="T6SS_TssM-like"/>
</dbReference>
<accession>A0A832I2G6</accession>
<evidence type="ECO:0000259" key="3">
    <source>
        <dbReference type="Pfam" id="PF06761"/>
    </source>
</evidence>